<proteinExistence type="predicted"/>
<evidence type="ECO:0000313" key="4">
    <source>
        <dbReference type="Proteomes" id="UP000054279"/>
    </source>
</evidence>
<evidence type="ECO:0000313" key="3">
    <source>
        <dbReference type="EMBL" id="KIJ36671.1"/>
    </source>
</evidence>
<feature type="compositionally biased region" description="Polar residues" evidence="1">
    <location>
        <begin position="30"/>
        <end position="47"/>
    </location>
</feature>
<accession>A0A0C9VH47</accession>
<dbReference type="PROSITE" id="PS50097">
    <property type="entry name" value="BTB"/>
    <property type="match status" value="1"/>
</dbReference>
<protein>
    <recommendedName>
        <fullName evidence="2">BTB domain-containing protein</fullName>
    </recommendedName>
</protein>
<keyword evidence="4" id="KW-1185">Reference proteome</keyword>
<gene>
    <name evidence="3" type="ORF">M422DRAFT_261026</name>
</gene>
<name>A0A0C9VH47_SPHS4</name>
<organism evidence="3 4">
    <name type="scientific">Sphaerobolus stellatus (strain SS14)</name>
    <dbReference type="NCBI Taxonomy" id="990650"/>
    <lineage>
        <taxon>Eukaryota</taxon>
        <taxon>Fungi</taxon>
        <taxon>Dikarya</taxon>
        <taxon>Basidiomycota</taxon>
        <taxon>Agaricomycotina</taxon>
        <taxon>Agaricomycetes</taxon>
        <taxon>Phallomycetidae</taxon>
        <taxon>Geastrales</taxon>
        <taxon>Sphaerobolaceae</taxon>
        <taxon>Sphaerobolus</taxon>
    </lineage>
</organism>
<feature type="domain" description="BTB" evidence="2">
    <location>
        <begin position="73"/>
        <end position="143"/>
    </location>
</feature>
<dbReference type="Proteomes" id="UP000054279">
    <property type="component" value="Unassembled WGS sequence"/>
</dbReference>
<dbReference type="Gene3D" id="3.30.710.10">
    <property type="entry name" value="Potassium Channel Kv1.1, Chain A"/>
    <property type="match status" value="1"/>
</dbReference>
<dbReference type="AlphaFoldDB" id="A0A0C9VH47"/>
<dbReference type="InterPro" id="IPR011333">
    <property type="entry name" value="SKP1/BTB/POZ_sf"/>
</dbReference>
<evidence type="ECO:0000256" key="1">
    <source>
        <dbReference type="SAM" id="MobiDB-lite"/>
    </source>
</evidence>
<dbReference type="SUPFAM" id="SSF54695">
    <property type="entry name" value="POZ domain"/>
    <property type="match status" value="1"/>
</dbReference>
<evidence type="ECO:0000259" key="2">
    <source>
        <dbReference type="PROSITE" id="PS50097"/>
    </source>
</evidence>
<dbReference type="CDD" id="cd18186">
    <property type="entry name" value="BTB_POZ_ZBTB_KLHL-like"/>
    <property type="match status" value="1"/>
</dbReference>
<sequence length="381" mass="42371">MFTFGPGGKPISTTAPTTAVPFIFGDDNGRTSSSKTHKANSNSGTTPDSKRPRDVAPPGITTNPQSKVHHRDGNVMLVAQGNFGFLVHQTVLVNHCGYFAKLFSMLDCSKITLVPPAISLSVNKDHLEVFLQLLYAYRTLYDIDIETVLAVLSLFTKYDAKGWRARCLARLDEVFPTSLQEYDRLPRNDQTVVLKYFKVLLETDAKAALPFAYYLLCGLPQEKISGLGLLENTLLNYYQGKARLSLAIPKFIKELSAKFVNGKQNTFNDACYCSKRTWEEMIANFEQQGGKTRLQDLTSPDPLVNLQSLETMGKAFSSVSGRCTIRLCNDCKEVFSGAVRECRKELWDSLPQMFGLATSWEKLGGPKVFLSTFAVPSVIDK</sequence>
<dbReference type="HOGENOM" id="CLU_033082_3_2_1"/>
<feature type="region of interest" description="Disordered" evidence="1">
    <location>
        <begin position="1"/>
        <end position="68"/>
    </location>
</feature>
<dbReference type="OrthoDB" id="2799068at2759"/>
<dbReference type="InterPro" id="IPR000210">
    <property type="entry name" value="BTB/POZ_dom"/>
</dbReference>
<dbReference type="EMBL" id="KN837176">
    <property type="protein sequence ID" value="KIJ36671.1"/>
    <property type="molecule type" value="Genomic_DNA"/>
</dbReference>
<reference evidence="3 4" key="1">
    <citation type="submission" date="2014-06" db="EMBL/GenBank/DDBJ databases">
        <title>Evolutionary Origins and Diversification of the Mycorrhizal Mutualists.</title>
        <authorList>
            <consortium name="DOE Joint Genome Institute"/>
            <consortium name="Mycorrhizal Genomics Consortium"/>
            <person name="Kohler A."/>
            <person name="Kuo A."/>
            <person name="Nagy L.G."/>
            <person name="Floudas D."/>
            <person name="Copeland A."/>
            <person name="Barry K.W."/>
            <person name="Cichocki N."/>
            <person name="Veneault-Fourrey C."/>
            <person name="LaButti K."/>
            <person name="Lindquist E.A."/>
            <person name="Lipzen A."/>
            <person name="Lundell T."/>
            <person name="Morin E."/>
            <person name="Murat C."/>
            <person name="Riley R."/>
            <person name="Ohm R."/>
            <person name="Sun H."/>
            <person name="Tunlid A."/>
            <person name="Henrissat B."/>
            <person name="Grigoriev I.V."/>
            <person name="Hibbett D.S."/>
            <person name="Martin F."/>
        </authorList>
    </citation>
    <scope>NUCLEOTIDE SEQUENCE [LARGE SCALE GENOMIC DNA]</scope>
    <source>
        <strain evidence="3 4">SS14</strain>
    </source>
</reference>